<organism evidence="2 3">
    <name type="scientific">Frankia umida</name>
    <dbReference type="NCBI Taxonomy" id="573489"/>
    <lineage>
        <taxon>Bacteria</taxon>
        <taxon>Bacillati</taxon>
        <taxon>Actinomycetota</taxon>
        <taxon>Actinomycetes</taxon>
        <taxon>Frankiales</taxon>
        <taxon>Frankiaceae</taxon>
        <taxon>Frankia</taxon>
    </lineage>
</organism>
<dbReference type="EMBL" id="JALKFT010000001">
    <property type="protein sequence ID" value="MCK9874493.1"/>
    <property type="molecule type" value="Genomic_DNA"/>
</dbReference>
<protein>
    <submittedName>
        <fullName evidence="2">Uncharacterized protein</fullName>
    </submittedName>
</protein>
<evidence type="ECO:0000313" key="2">
    <source>
        <dbReference type="EMBL" id="MCK9874493.1"/>
    </source>
</evidence>
<proteinExistence type="predicted"/>
<feature type="compositionally biased region" description="Polar residues" evidence="1">
    <location>
        <begin position="407"/>
        <end position="423"/>
    </location>
</feature>
<accession>A0ABT0JSH3</accession>
<dbReference type="Proteomes" id="UP001201873">
    <property type="component" value="Unassembled WGS sequence"/>
</dbReference>
<evidence type="ECO:0000313" key="3">
    <source>
        <dbReference type="Proteomes" id="UP001201873"/>
    </source>
</evidence>
<gene>
    <name evidence="2" type="ORF">MXD59_01635</name>
</gene>
<keyword evidence="3" id="KW-1185">Reference proteome</keyword>
<evidence type="ECO:0000256" key="1">
    <source>
        <dbReference type="SAM" id="MobiDB-lite"/>
    </source>
</evidence>
<feature type="compositionally biased region" description="Basic and acidic residues" evidence="1">
    <location>
        <begin position="429"/>
        <end position="447"/>
    </location>
</feature>
<name>A0ABT0JSH3_9ACTN</name>
<sequence length="484" mass="49109">MDADSTGPGPSTPGGLIGRELARHADERPAVLHEVCSAVLDAAVGAYETTELATTAAALAELEQATRAVPGRHRLRGRAALDWMRLHAAVMTAAAATAYDRGRHADAAMRADRAAALARAAGDGPLAARSLALRARIVRPHSPAVALQIAGVAARIAGFSATRALIAGKVVTSAYAATGDAAGVREGVARAWQTMERLDDTAFGTPGFALETYSPADLALACAEALTTVGAADEATPHLERAAHLVTGSGQTGMVVSVRMAQARAALAREFPDRDEAADHAGRAVALSATRPAEWLARLVRDVSALSEQRTGEGLDDLVDATTPWLHREPEPDPRTARLPARFTLGATPATGPGNAAARGLGSPVLGTTGFGATGFGASGFGATGFGVSAATASVLRAAALSAYGEGTSSVDTMEGDSQSTGSAAAGERGADELNADERGPGERGPDARGPGELNADEQGAGEQGVMVRRAGGPPTVPAPRPER</sequence>
<dbReference type="RefSeq" id="WP_248823132.1">
    <property type="nucleotide sequence ID" value="NZ_JALKFT010000001.1"/>
</dbReference>
<feature type="region of interest" description="Disordered" evidence="1">
    <location>
        <begin position="407"/>
        <end position="484"/>
    </location>
</feature>
<comment type="caution">
    <text evidence="2">The sequence shown here is derived from an EMBL/GenBank/DDBJ whole genome shotgun (WGS) entry which is preliminary data.</text>
</comment>
<reference evidence="2 3" key="1">
    <citation type="submission" date="2022-04" db="EMBL/GenBank/DDBJ databases">
        <title>Genome diversity in the genus Frankia.</title>
        <authorList>
            <person name="Carlos-Shanley C."/>
            <person name="Hahn D."/>
        </authorList>
    </citation>
    <scope>NUCLEOTIDE SEQUENCE [LARGE SCALE GENOMIC DNA]</scope>
    <source>
        <strain evidence="2 3">Ag45/Mut15</strain>
    </source>
</reference>
<feature type="compositionally biased region" description="Pro residues" evidence="1">
    <location>
        <begin position="475"/>
        <end position="484"/>
    </location>
</feature>